<keyword evidence="1" id="KW-0808">Transferase</keyword>
<dbReference type="InterPro" id="IPR007344">
    <property type="entry name" value="GrpB/CoaE"/>
</dbReference>
<dbReference type="Proteomes" id="UP000247416">
    <property type="component" value="Unassembled WGS sequence"/>
</dbReference>
<reference evidence="1 2" key="1">
    <citation type="submission" date="2018-06" db="EMBL/GenBank/DDBJ databases">
        <title>Genomic Encyclopedia of Archaeal and Bacterial Type Strains, Phase II (KMG-II): from individual species to whole genera.</title>
        <authorList>
            <person name="Goeker M."/>
        </authorList>
    </citation>
    <scope>NUCLEOTIDE SEQUENCE [LARGE SCALE GENOMIC DNA]</scope>
    <source>
        <strain evidence="1 2">KACC 16626</strain>
    </source>
</reference>
<keyword evidence="2" id="KW-1185">Reference proteome</keyword>
<dbReference type="EMBL" id="QJTJ01000011">
    <property type="protein sequence ID" value="PYF06258.1"/>
    <property type="molecule type" value="Genomic_DNA"/>
</dbReference>
<sequence length="177" mass="20853">MRKVVVKPYNEQWLSIFEEEANILHKILGLEIIDIHHIGSTSVNGLKAKPIIDIMPVVKDINRIDKFNTSMIEIGYKPKGENGISQRRYFQKGGDNRTHHVHIYQLGNPEIERHLAFRDYLRAHSDVAKKYGDLKTYLSQIFPYDIESYIKGKEQLAMEIERKAMFWYQSNKLEKKY</sequence>
<dbReference type="Gene3D" id="3.30.460.10">
    <property type="entry name" value="Beta Polymerase, domain 2"/>
    <property type="match status" value="1"/>
</dbReference>
<protein>
    <submittedName>
        <fullName evidence="1">GrpB-like predicted nucleotidyltransferase (UPF0157 family)</fullName>
    </submittedName>
</protein>
<dbReference type="RefSeq" id="WP_181418027.1">
    <property type="nucleotide sequence ID" value="NZ_PYWJ01000014.1"/>
</dbReference>
<evidence type="ECO:0000313" key="1">
    <source>
        <dbReference type="EMBL" id="PYF06258.1"/>
    </source>
</evidence>
<dbReference type="InterPro" id="IPR043519">
    <property type="entry name" value="NT_sf"/>
</dbReference>
<name>A0A318TT89_9BACL</name>
<evidence type="ECO:0000313" key="2">
    <source>
        <dbReference type="Proteomes" id="UP000247416"/>
    </source>
</evidence>
<dbReference type="GO" id="GO:0016740">
    <property type="term" value="F:transferase activity"/>
    <property type="evidence" value="ECO:0007669"/>
    <property type="project" value="UniProtKB-KW"/>
</dbReference>
<proteinExistence type="predicted"/>
<dbReference type="AlphaFoldDB" id="A0A318TT89"/>
<comment type="caution">
    <text evidence="1">The sequence shown here is derived from an EMBL/GenBank/DDBJ whole genome shotgun (WGS) entry which is preliminary data.</text>
</comment>
<organism evidence="1 2">
    <name type="scientific">Ureibacillus chungkukjangi</name>
    <dbReference type="NCBI Taxonomy" id="1202712"/>
    <lineage>
        <taxon>Bacteria</taxon>
        <taxon>Bacillati</taxon>
        <taxon>Bacillota</taxon>
        <taxon>Bacilli</taxon>
        <taxon>Bacillales</taxon>
        <taxon>Caryophanaceae</taxon>
        <taxon>Ureibacillus</taxon>
    </lineage>
</organism>
<dbReference type="Pfam" id="PF04229">
    <property type="entry name" value="GrpB"/>
    <property type="match status" value="1"/>
</dbReference>
<dbReference type="PANTHER" id="PTHR34822:SF1">
    <property type="entry name" value="GRPB FAMILY PROTEIN"/>
    <property type="match status" value="1"/>
</dbReference>
<dbReference type="SUPFAM" id="SSF81301">
    <property type="entry name" value="Nucleotidyltransferase"/>
    <property type="match status" value="1"/>
</dbReference>
<accession>A0A318TT89</accession>
<gene>
    <name evidence="1" type="ORF">BJ095_11189</name>
</gene>
<dbReference type="PANTHER" id="PTHR34822">
    <property type="entry name" value="GRPB DOMAIN PROTEIN (AFU_ORTHOLOGUE AFUA_1G01530)"/>
    <property type="match status" value="1"/>
</dbReference>